<evidence type="ECO:0000256" key="6">
    <source>
        <dbReference type="ARBA" id="ARBA00022723"/>
    </source>
</evidence>
<dbReference type="Gene3D" id="1.10.3210.10">
    <property type="entry name" value="Hypothetical protein af1432"/>
    <property type="match status" value="1"/>
</dbReference>
<evidence type="ECO:0000256" key="4">
    <source>
        <dbReference type="ARBA" id="ARBA00011738"/>
    </source>
</evidence>
<dbReference type="InterPro" id="IPR003607">
    <property type="entry name" value="HD/PDEase_dom"/>
</dbReference>
<comment type="subunit">
    <text evidence="4">Homodimer.</text>
</comment>
<dbReference type="PANTHER" id="PTHR11845:SF13">
    <property type="entry name" value="5'-DEOXYNUCLEOTIDASE HDDC2"/>
    <property type="match status" value="1"/>
</dbReference>
<evidence type="ECO:0000256" key="7">
    <source>
        <dbReference type="ARBA" id="ARBA00022801"/>
    </source>
</evidence>
<name>A0A075GGS8_9ARCH</name>
<dbReference type="PANTHER" id="PTHR11845">
    <property type="entry name" value="5'-DEOXYNUCLEOTIDASE HDDC2"/>
    <property type="match status" value="1"/>
</dbReference>
<dbReference type="Pfam" id="PF13023">
    <property type="entry name" value="HD_3"/>
    <property type="match status" value="1"/>
</dbReference>
<evidence type="ECO:0000256" key="2">
    <source>
        <dbReference type="ARBA" id="ARBA00001936"/>
    </source>
</evidence>
<dbReference type="GO" id="GO:0046872">
    <property type="term" value="F:metal ion binding"/>
    <property type="evidence" value="ECO:0007669"/>
    <property type="project" value="UniProtKB-KW"/>
</dbReference>
<comment type="cofactor">
    <cofactor evidence="2">
        <name>Mn(2+)</name>
        <dbReference type="ChEBI" id="CHEBI:29035"/>
    </cofactor>
</comment>
<feature type="domain" description="HD/PDEase" evidence="8">
    <location>
        <begin position="92"/>
        <end position="207"/>
    </location>
</feature>
<keyword evidence="7 9" id="KW-0378">Hydrolase</keyword>
<proteinExistence type="predicted"/>
<dbReference type="CDD" id="cd00077">
    <property type="entry name" value="HDc"/>
    <property type="match status" value="1"/>
</dbReference>
<evidence type="ECO:0000313" key="9">
    <source>
        <dbReference type="EMBL" id="AIF03104.1"/>
    </source>
</evidence>
<keyword evidence="6" id="KW-0479">Metal-binding</keyword>
<dbReference type="FunFam" id="1.10.3210.10:FF:000035">
    <property type="entry name" value="HD family hydrolase"/>
    <property type="match status" value="1"/>
</dbReference>
<accession>A0A075GGS8</accession>
<dbReference type="EMBL" id="KF900670">
    <property type="protein sequence ID" value="AIF03104.1"/>
    <property type="molecule type" value="Genomic_DNA"/>
</dbReference>
<dbReference type="AlphaFoldDB" id="A0A075GGS8"/>
<dbReference type="InterPro" id="IPR039356">
    <property type="entry name" value="YfbR/HDDC2"/>
</dbReference>
<comment type="cofactor">
    <cofactor evidence="3">
        <name>Co(2+)</name>
        <dbReference type="ChEBI" id="CHEBI:48828"/>
    </cofactor>
</comment>
<dbReference type="InterPro" id="IPR006674">
    <property type="entry name" value="HD_domain"/>
</dbReference>
<reference evidence="9" key="1">
    <citation type="journal article" date="2014" name="Genome Biol. Evol.">
        <title>Pangenome evidence for extensive interdomain horizontal transfer affecting lineage core and shell genes in uncultured planktonic thaumarchaeota and euryarchaeota.</title>
        <authorList>
            <person name="Deschamps P."/>
            <person name="Zivanovic Y."/>
            <person name="Moreira D."/>
            <person name="Rodriguez-Valera F."/>
            <person name="Lopez-Garcia P."/>
        </authorList>
    </citation>
    <scope>NUCLEOTIDE SEQUENCE</scope>
</reference>
<evidence type="ECO:0000256" key="1">
    <source>
        <dbReference type="ARBA" id="ARBA00001638"/>
    </source>
</evidence>
<evidence type="ECO:0000256" key="3">
    <source>
        <dbReference type="ARBA" id="ARBA00001941"/>
    </source>
</evidence>
<dbReference type="GO" id="GO:0005737">
    <property type="term" value="C:cytoplasm"/>
    <property type="evidence" value="ECO:0007669"/>
    <property type="project" value="TreeGrafter"/>
</dbReference>
<comment type="catalytic activity">
    <reaction evidence="1">
        <text>a 2'-deoxyribonucleoside 5'-phosphate + H2O = a 2'-deoxyribonucleoside + phosphate</text>
        <dbReference type="Rhea" id="RHEA:36167"/>
        <dbReference type="ChEBI" id="CHEBI:15377"/>
        <dbReference type="ChEBI" id="CHEBI:18274"/>
        <dbReference type="ChEBI" id="CHEBI:43474"/>
        <dbReference type="ChEBI" id="CHEBI:65317"/>
        <dbReference type="EC" id="3.1.3.89"/>
    </reaction>
</comment>
<dbReference type="EC" id="3.1.3.89" evidence="5"/>
<dbReference type="SUPFAM" id="SSF109604">
    <property type="entry name" value="HD-domain/PDEase-like"/>
    <property type="match status" value="1"/>
</dbReference>
<evidence type="ECO:0000256" key="5">
    <source>
        <dbReference type="ARBA" id="ARBA00012964"/>
    </source>
</evidence>
<protein>
    <recommendedName>
        <fullName evidence="5">5'-deoxynucleotidase</fullName>
        <ecNumber evidence="5">3.1.3.89</ecNumber>
    </recommendedName>
</protein>
<dbReference type="SMART" id="SM00471">
    <property type="entry name" value="HDc"/>
    <property type="match status" value="1"/>
</dbReference>
<sequence length="239" mass="27226">MTSSIKILSFLILLIKQVPGAGLERATARSSAECSPRLSYPGIPQIQIVRNLSLSFQNIIGINKMLEKFFQKVLELKNVPRQGWKGKLEINNPESVAEHSYSTAVISMILSDLEGLNTEKIVKMALLHDLAESIIGDIIPGSITKNEKVRKENIAMKQILKNLPDKIAEPYFEIWNEYQKNSSQESRLLHDIDKLEMAFQAKFYQNKGISKEKLQTFFNTAKKEIKSKNLRNILSNFME</sequence>
<organism evidence="9">
    <name type="scientific">uncultured marine thaumarchaeote KM3_161_D03</name>
    <dbReference type="NCBI Taxonomy" id="1456031"/>
    <lineage>
        <taxon>Archaea</taxon>
        <taxon>Nitrososphaerota</taxon>
        <taxon>environmental samples</taxon>
    </lineage>
</organism>
<dbReference type="GO" id="GO:0002953">
    <property type="term" value="F:5'-deoxynucleotidase activity"/>
    <property type="evidence" value="ECO:0007669"/>
    <property type="project" value="UniProtKB-EC"/>
</dbReference>
<evidence type="ECO:0000259" key="8">
    <source>
        <dbReference type="SMART" id="SM00471"/>
    </source>
</evidence>